<comment type="caution">
    <text evidence="9">The sequence shown here is derived from an EMBL/GenBank/DDBJ whole genome shotgun (WGS) entry which is preliminary data.</text>
</comment>
<evidence type="ECO:0000256" key="8">
    <source>
        <dbReference type="SAM" id="Phobius"/>
    </source>
</evidence>
<keyword evidence="10" id="KW-1185">Reference proteome</keyword>
<comment type="subcellular location">
    <subcellularLocation>
        <location evidence="1">Basolateral cell membrane</location>
    </subcellularLocation>
    <subcellularLocation>
        <location evidence="2">Cell membrane</location>
        <topology evidence="2">Multi-pass membrane protein</topology>
    </subcellularLocation>
</comment>
<dbReference type="GO" id="GO:0015179">
    <property type="term" value="F:L-amino acid transmembrane transporter activity"/>
    <property type="evidence" value="ECO:0007669"/>
    <property type="project" value="TreeGrafter"/>
</dbReference>
<reference evidence="9 10" key="1">
    <citation type="submission" date="2019-04" db="EMBL/GenBank/DDBJ databases">
        <title>The sequence and de novo assembly of Takifugu bimaculatus genome using PacBio and Hi-C technologies.</title>
        <authorList>
            <person name="Xu P."/>
            <person name="Liu B."/>
            <person name="Zhou Z."/>
        </authorList>
    </citation>
    <scope>NUCLEOTIDE SEQUENCE [LARGE SCALE GENOMIC DNA]</scope>
    <source>
        <strain evidence="9">TB-2018</strain>
        <tissue evidence="9">Muscle</tissue>
    </source>
</reference>
<evidence type="ECO:0000256" key="7">
    <source>
        <dbReference type="ARBA" id="ARBA00023180"/>
    </source>
</evidence>
<evidence type="ECO:0000256" key="4">
    <source>
        <dbReference type="ARBA" id="ARBA00022692"/>
    </source>
</evidence>
<protein>
    <submittedName>
        <fullName evidence="9">Uncharacterized protein</fullName>
    </submittedName>
</protein>
<dbReference type="GO" id="GO:0016323">
    <property type="term" value="C:basolateral plasma membrane"/>
    <property type="evidence" value="ECO:0007669"/>
    <property type="project" value="UniProtKB-SubCell"/>
</dbReference>
<evidence type="ECO:0000256" key="2">
    <source>
        <dbReference type="ARBA" id="ARBA00004651"/>
    </source>
</evidence>
<keyword evidence="5 8" id="KW-1133">Transmembrane helix</keyword>
<evidence type="ECO:0000313" key="10">
    <source>
        <dbReference type="Proteomes" id="UP000516260"/>
    </source>
</evidence>
<dbReference type="AlphaFoldDB" id="A0A4Z2AXR4"/>
<keyword evidence="3" id="KW-1003">Cell membrane</keyword>
<gene>
    <name evidence="9" type="ORF">fugu_009029</name>
</gene>
<evidence type="ECO:0000256" key="3">
    <source>
        <dbReference type="ARBA" id="ARBA00022475"/>
    </source>
</evidence>
<feature type="transmembrane region" description="Helical" evidence="8">
    <location>
        <begin position="30"/>
        <end position="51"/>
    </location>
</feature>
<name>A0A4Z2AXR4_9TELE</name>
<evidence type="ECO:0000256" key="1">
    <source>
        <dbReference type="ARBA" id="ARBA00004187"/>
    </source>
</evidence>
<keyword evidence="6 8" id="KW-0472">Membrane</keyword>
<evidence type="ECO:0000256" key="6">
    <source>
        <dbReference type="ARBA" id="ARBA00023136"/>
    </source>
</evidence>
<dbReference type="SUPFAM" id="SSF103473">
    <property type="entry name" value="MFS general substrate transporter"/>
    <property type="match status" value="1"/>
</dbReference>
<dbReference type="PANTHER" id="PTHR20766:SF2">
    <property type="entry name" value="LARGE NEUTRAL AMINO ACIDS TRANSPORTER SMALL SUBUNIT 4"/>
    <property type="match status" value="1"/>
</dbReference>
<dbReference type="EMBL" id="SWLE01000022">
    <property type="protein sequence ID" value="TNM84851.1"/>
    <property type="molecule type" value="Genomic_DNA"/>
</dbReference>
<dbReference type="PANTHER" id="PTHR20766">
    <property type="entry name" value="LARGE NEUTRAL AMINO ACIDS TRANSPORTER SMALL SUBUNIT 4-LIKE ISOFORM X1"/>
    <property type="match status" value="1"/>
</dbReference>
<evidence type="ECO:0000256" key="5">
    <source>
        <dbReference type="ARBA" id="ARBA00022989"/>
    </source>
</evidence>
<keyword evidence="7" id="KW-0325">Glycoprotein</keyword>
<sequence>MCITQLRLLFYMGAMNSVLESLTDGDLNTVSLYSSIFGVLQLLCLMTTPVIGQIMDWKLKECDDAEEQKKLSSKYPSSQFGSLTGMQSLVSAVFALLQQPLFLAMMGPLGGDPFWVNIGLLALSMLGFLLPFYLIYYRRTLQKEQEEREENAKIYIKINGTDIPEAYV</sequence>
<accession>A0A4Z2AXR4</accession>
<dbReference type="GO" id="GO:0015175">
    <property type="term" value="F:neutral L-amino acid transmembrane transporter activity"/>
    <property type="evidence" value="ECO:0007669"/>
    <property type="project" value="TreeGrafter"/>
</dbReference>
<dbReference type="Proteomes" id="UP000516260">
    <property type="component" value="Chromosome 9"/>
</dbReference>
<organism evidence="9 10">
    <name type="scientific">Takifugu bimaculatus</name>
    <dbReference type="NCBI Taxonomy" id="433685"/>
    <lineage>
        <taxon>Eukaryota</taxon>
        <taxon>Metazoa</taxon>
        <taxon>Chordata</taxon>
        <taxon>Craniata</taxon>
        <taxon>Vertebrata</taxon>
        <taxon>Euteleostomi</taxon>
        <taxon>Actinopterygii</taxon>
        <taxon>Neopterygii</taxon>
        <taxon>Teleostei</taxon>
        <taxon>Neoteleostei</taxon>
        <taxon>Acanthomorphata</taxon>
        <taxon>Eupercaria</taxon>
        <taxon>Tetraodontiformes</taxon>
        <taxon>Tetradontoidea</taxon>
        <taxon>Tetraodontidae</taxon>
        <taxon>Takifugu</taxon>
    </lineage>
</organism>
<keyword evidence="4 8" id="KW-0812">Transmembrane</keyword>
<evidence type="ECO:0000313" key="9">
    <source>
        <dbReference type="EMBL" id="TNM84851.1"/>
    </source>
</evidence>
<feature type="transmembrane region" description="Helical" evidence="8">
    <location>
        <begin position="114"/>
        <end position="136"/>
    </location>
</feature>
<dbReference type="InterPro" id="IPR036259">
    <property type="entry name" value="MFS_trans_sf"/>
</dbReference>
<proteinExistence type="predicted"/>